<reference evidence="3" key="1">
    <citation type="submission" date="2020-07" db="EMBL/GenBank/DDBJ databases">
        <authorList>
            <person name="Nieuwenhuis M."/>
            <person name="Van De Peppel L.J.J."/>
        </authorList>
    </citation>
    <scope>NUCLEOTIDE SEQUENCE</scope>
    <source>
        <strain evidence="3">AP01</strain>
        <tissue evidence="3">Mycelium</tissue>
    </source>
</reference>
<dbReference type="EMBL" id="JABCKV010000005">
    <property type="protein sequence ID" value="KAG5648011.1"/>
    <property type="molecule type" value="Genomic_DNA"/>
</dbReference>
<evidence type="ECO:0000256" key="2">
    <source>
        <dbReference type="SAM" id="Phobius"/>
    </source>
</evidence>
<keyword evidence="2" id="KW-1133">Transmembrane helix</keyword>
<dbReference type="Proteomes" id="UP000775547">
    <property type="component" value="Unassembled WGS sequence"/>
</dbReference>
<keyword evidence="2" id="KW-0472">Membrane</keyword>
<name>A0A9P7KDH2_9AGAR</name>
<evidence type="ECO:0000313" key="4">
    <source>
        <dbReference type="Proteomes" id="UP000775547"/>
    </source>
</evidence>
<protein>
    <submittedName>
        <fullName evidence="3">Uncharacterized protein</fullName>
    </submittedName>
</protein>
<feature type="transmembrane region" description="Helical" evidence="2">
    <location>
        <begin position="34"/>
        <end position="53"/>
    </location>
</feature>
<keyword evidence="2" id="KW-0812">Transmembrane</keyword>
<feature type="transmembrane region" description="Helical" evidence="2">
    <location>
        <begin position="115"/>
        <end position="138"/>
    </location>
</feature>
<evidence type="ECO:0000313" key="3">
    <source>
        <dbReference type="EMBL" id="KAG5648011.1"/>
    </source>
</evidence>
<feature type="region of interest" description="Disordered" evidence="1">
    <location>
        <begin position="61"/>
        <end position="94"/>
    </location>
</feature>
<organism evidence="3 4">
    <name type="scientific">Asterophora parasitica</name>
    <dbReference type="NCBI Taxonomy" id="117018"/>
    <lineage>
        <taxon>Eukaryota</taxon>
        <taxon>Fungi</taxon>
        <taxon>Dikarya</taxon>
        <taxon>Basidiomycota</taxon>
        <taxon>Agaricomycotina</taxon>
        <taxon>Agaricomycetes</taxon>
        <taxon>Agaricomycetidae</taxon>
        <taxon>Agaricales</taxon>
        <taxon>Tricholomatineae</taxon>
        <taxon>Lyophyllaceae</taxon>
        <taxon>Asterophora</taxon>
    </lineage>
</organism>
<evidence type="ECO:0000256" key="1">
    <source>
        <dbReference type="SAM" id="MobiDB-lite"/>
    </source>
</evidence>
<gene>
    <name evidence="3" type="ORF">DXG03_007045</name>
</gene>
<sequence length="145" mass="15796">MQIEQAGSTIFQTVAGLALDTRKRTDPKSAFQNLLNTFLLLNILQFLSILGLAELHRRKERASGAQKPTLESQGSDEEPLLDPAGSSSRYTDISVGPRARAGSILTHSKEARRGIAFALLSLMTIALAWVLFLGTAWFKLGKGNK</sequence>
<reference evidence="3" key="2">
    <citation type="submission" date="2021-10" db="EMBL/GenBank/DDBJ databases">
        <title>Phylogenomics reveals ancestral predisposition of the termite-cultivated fungus Termitomyces towards a domesticated lifestyle.</title>
        <authorList>
            <person name="Auxier B."/>
            <person name="Grum-Grzhimaylo A."/>
            <person name="Cardenas M.E."/>
            <person name="Lodge J.D."/>
            <person name="Laessoe T."/>
            <person name="Pedersen O."/>
            <person name="Smith M.E."/>
            <person name="Kuyper T.W."/>
            <person name="Franco-Molano E.A."/>
            <person name="Baroni T.J."/>
            <person name="Aanen D.K."/>
        </authorList>
    </citation>
    <scope>NUCLEOTIDE SEQUENCE</scope>
    <source>
        <strain evidence="3">AP01</strain>
        <tissue evidence="3">Mycelium</tissue>
    </source>
</reference>
<comment type="caution">
    <text evidence="3">The sequence shown here is derived from an EMBL/GenBank/DDBJ whole genome shotgun (WGS) entry which is preliminary data.</text>
</comment>
<accession>A0A9P7KDH2</accession>
<dbReference type="AlphaFoldDB" id="A0A9P7KDH2"/>
<proteinExistence type="predicted"/>
<dbReference type="OrthoDB" id="10255148at2759"/>
<keyword evidence="4" id="KW-1185">Reference proteome</keyword>